<dbReference type="AlphaFoldDB" id="A0AA36N2D8"/>
<organism evidence="3 4">
    <name type="scientific">Effrenium voratum</name>
    <dbReference type="NCBI Taxonomy" id="2562239"/>
    <lineage>
        <taxon>Eukaryota</taxon>
        <taxon>Sar</taxon>
        <taxon>Alveolata</taxon>
        <taxon>Dinophyceae</taxon>
        <taxon>Suessiales</taxon>
        <taxon>Symbiodiniaceae</taxon>
        <taxon>Effrenium</taxon>
    </lineage>
</organism>
<keyword evidence="4" id="KW-1185">Reference proteome</keyword>
<protein>
    <submittedName>
        <fullName evidence="3">Uncharacterized protein</fullName>
    </submittedName>
</protein>
<evidence type="ECO:0000256" key="1">
    <source>
        <dbReference type="SAM" id="Coils"/>
    </source>
</evidence>
<feature type="region of interest" description="Disordered" evidence="2">
    <location>
        <begin position="1"/>
        <end position="68"/>
    </location>
</feature>
<gene>
    <name evidence="3" type="ORF">EVOR1521_LOCUS13286</name>
</gene>
<evidence type="ECO:0000313" key="3">
    <source>
        <dbReference type="EMBL" id="CAJ1387154.1"/>
    </source>
</evidence>
<proteinExistence type="predicted"/>
<name>A0AA36N2D8_9DINO</name>
<feature type="coiled-coil region" evidence="1">
    <location>
        <begin position="182"/>
        <end position="230"/>
    </location>
</feature>
<accession>A0AA36N2D8</accession>
<evidence type="ECO:0000256" key="2">
    <source>
        <dbReference type="SAM" id="MobiDB-lite"/>
    </source>
</evidence>
<dbReference type="EMBL" id="CAUJNA010001469">
    <property type="protein sequence ID" value="CAJ1387154.1"/>
    <property type="molecule type" value="Genomic_DNA"/>
</dbReference>
<feature type="compositionally biased region" description="Low complexity" evidence="2">
    <location>
        <begin position="39"/>
        <end position="56"/>
    </location>
</feature>
<evidence type="ECO:0000313" key="4">
    <source>
        <dbReference type="Proteomes" id="UP001178507"/>
    </source>
</evidence>
<feature type="coiled-coil region" evidence="1">
    <location>
        <begin position="69"/>
        <end position="103"/>
    </location>
</feature>
<sequence length="594" mass="65807">MRRSGWSAAARPRSRSSARSWRGASGPSSSRRQTLQRLGPEGAGPDPGAAPTAASGHPGESQQQQQRLVGNLTAQNQKQDMRLQELEASLASASAQIQGVMSAVSAGALSHGQSGGTGEAAMGAAAVAASAASNLEVLRAGLEREASARVALGAETAEQLKQLSDMVFELSNRQHQQAAMAQQKLQQNVAVEEQQAQRQEARLSSLEPGVQQMREEMEQLRDQQLRCQQEALRRCEEAEEMCRQRLSGVQDAALSAARELWEEHQGVVVECKSSLAALQQILDSKDKIAQQLRSLQQQQREEDKQVKAALDLDDQCSAEGCGLNAVQLRGLKSTEELLELEKAAQGTEVESEESSGWLKDITTKEKNHFKHILAPLQKPIVTNYQYLVVLDSYANYTMEKIENATGSAVVWNRKSLLQQAEEEIAQEEIEETLTYGRRRRSTSGADLPPRARYINKILIYLNKEMDAVWNLNTIVDRKRWGSGNTITSSPYGPHGEHPERWRANGTFPMPLEAPKSPVLNLTNTLTMHVKGEDHKYDNKYAQQLEADYLSLIDNINDASKKGNDLRARLFKMDWYANKFIVQPSGVWNKIDAQS</sequence>
<feature type="coiled-coil region" evidence="1">
    <location>
        <begin position="278"/>
        <end position="305"/>
    </location>
</feature>
<feature type="compositionally biased region" description="Low complexity" evidence="2">
    <location>
        <begin position="1"/>
        <end position="32"/>
    </location>
</feature>
<keyword evidence="1" id="KW-0175">Coiled coil</keyword>
<comment type="caution">
    <text evidence="3">The sequence shown here is derived from an EMBL/GenBank/DDBJ whole genome shotgun (WGS) entry which is preliminary data.</text>
</comment>
<dbReference type="Proteomes" id="UP001178507">
    <property type="component" value="Unassembled WGS sequence"/>
</dbReference>
<reference evidence="3" key="1">
    <citation type="submission" date="2023-08" db="EMBL/GenBank/DDBJ databases">
        <authorList>
            <person name="Chen Y."/>
            <person name="Shah S."/>
            <person name="Dougan E. K."/>
            <person name="Thang M."/>
            <person name="Chan C."/>
        </authorList>
    </citation>
    <scope>NUCLEOTIDE SEQUENCE</scope>
</reference>